<dbReference type="GO" id="GO:0006396">
    <property type="term" value="P:RNA processing"/>
    <property type="evidence" value="ECO:0007669"/>
    <property type="project" value="TreeGrafter"/>
</dbReference>
<reference evidence="5 6" key="1">
    <citation type="submission" date="2019-07" db="EMBL/GenBank/DDBJ databases">
        <title>Genomics analysis of Aphanomyces spp. identifies a new class of oomycete effector associated with host adaptation.</title>
        <authorList>
            <person name="Gaulin E."/>
        </authorList>
    </citation>
    <scope>NUCLEOTIDE SEQUENCE [LARGE SCALE GENOMIC DNA]</scope>
    <source>
        <strain evidence="5 6">ATCC 201684</strain>
    </source>
</reference>
<dbReference type="InterPro" id="IPR036770">
    <property type="entry name" value="Ankyrin_rpt-contain_sf"/>
</dbReference>
<dbReference type="SUPFAM" id="SSF48403">
    <property type="entry name" value="Ankyrin repeat"/>
    <property type="match status" value="1"/>
</dbReference>
<proteinExistence type="predicted"/>
<evidence type="ECO:0008006" key="7">
    <source>
        <dbReference type="Google" id="ProtNLM"/>
    </source>
</evidence>
<dbReference type="PROSITE" id="PS50297">
    <property type="entry name" value="ANK_REP_REGION"/>
    <property type="match status" value="2"/>
</dbReference>
<dbReference type="SUPFAM" id="SSF56112">
    <property type="entry name" value="Protein kinase-like (PK-like)"/>
    <property type="match status" value="1"/>
</dbReference>
<protein>
    <recommendedName>
        <fullName evidence="7">Protein kinase domain-containing protein</fullName>
    </recommendedName>
</protein>
<gene>
    <name evidence="5" type="ORF">Ae201684_017194</name>
</gene>
<dbReference type="GO" id="GO:0003723">
    <property type="term" value="F:RNA binding"/>
    <property type="evidence" value="ECO:0007669"/>
    <property type="project" value="TreeGrafter"/>
</dbReference>
<feature type="repeat" description="ANK" evidence="3">
    <location>
        <begin position="138"/>
        <end position="171"/>
    </location>
</feature>
<organism evidence="5 6">
    <name type="scientific">Aphanomyces euteiches</name>
    <dbReference type="NCBI Taxonomy" id="100861"/>
    <lineage>
        <taxon>Eukaryota</taxon>
        <taxon>Sar</taxon>
        <taxon>Stramenopiles</taxon>
        <taxon>Oomycota</taxon>
        <taxon>Saprolegniomycetes</taxon>
        <taxon>Saprolegniales</taxon>
        <taxon>Verrucalvaceae</taxon>
        <taxon>Aphanomyces</taxon>
    </lineage>
</organism>
<dbReference type="VEuPathDB" id="FungiDB:AeMF1_010569"/>
<sequence>MAASCLMAAIKEGVSESLQVDASSLNMLFPVEGFKWKYTPLTLACARGHNNVVSELVSCKDIDVNCPSEFGSTPLVLAAQAGHAGIVRLLLAHPAIDVNAVDTKVNSALIHAAAKGKAEVVEALLAVPHIALNAFNSNSHSALLLAAVNGHANVVEKLLERDDIDVNLPDKGGNSPLMLAAATGTVSVVDVLVKHRAIQIDRANKYGDTALHRACKEGHDAIIPLLYPQSHSDLVKNGDGFTPYDLAFHRHHWKVIVALIARGFHDWEIHPHHEASKLLLECLAADLSIDVAVTMVLRDLPLEIQDQDVVIPRPAHQFSWTTFLESHHVPLSIRLAVVKKIGDLYVDAPSSFLRGLALALNLKGSVAFESTDASTRDILQSWLHFCGRYELNEGGPPCHVSPSSVLLEAIDHGYLKQLFDEYAANDTGLLNATGFATCLEHLETFWGISPSTVMPPSQPDEIHLGEFQRLCRSLPPFRIVLKWMRDNASYTNEITLRQGLDAQSVLSLVPTTVPLSEFHTHASSIRLEHFNLLQFPFVAVLPLASRDLAAICRHECPTTSEKHRLAFEVALALHRLHARGLAHGNISSRHVVRFNRHLRFIDLSHAGPVGDDAKAKDLTALGYLFVELLGSVCLSMLDVWEFTLQNCIADENARDLIRRLVTQPSTLDAHQVLQHPFFSHLKAIPTLIPAQNAKELQTTFNSNQILARIHTVIETKALFGAGFTNRLSVPSSLLVLPFKLDAVNPQERFEKLQAYLLSLSAVANALQHGESTLPTSVFDQIVSPQDPLFVYLLDEVTGSLVVDIRGVYPLPLVESHIFLALHFPLILAGLRMLERIHPTPDTFAQAVGLQNDFPIQDLKDSIAQLPVVSYDILACAAKYESFNKKTMERTLGDNLEQLFDEFDVAHTFGGLCRVITPSQVVWTLRIPCQMSKQQMNRLRTRKLPPTLGEHWKNVLKSSSRPPPPDEERSCTCHVM</sequence>
<dbReference type="Pfam" id="PF12796">
    <property type="entry name" value="Ank_2"/>
    <property type="match status" value="2"/>
</dbReference>
<dbReference type="EMBL" id="VJMJ01000286">
    <property type="protein sequence ID" value="KAF0724028.1"/>
    <property type="molecule type" value="Genomic_DNA"/>
</dbReference>
<dbReference type="InterPro" id="IPR002110">
    <property type="entry name" value="Ankyrin_rpt"/>
</dbReference>
<name>A0A6G0WBP5_9STRA</name>
<evidence type="ECO:0000256" key="1">
    <source>
        <dbReference type="ARBA" id="ARBA00022737"/>
    </source>
</evidence>
<keyword evidence="1" id="KW-0677">Repeat</keyword>
<dbReference type="PROSITE" id="PS50088">
    <property type="entry name" value="ANK_REPEAT"/>
    <property type="match status" value="3"/>
</dbReference>
<dbReference type="PANTHER" id="PTHR24141">
    <property type="entry name" value="2-5A-DEPENDENT RIBONUCLEASE"/>
    <property type="match status" value="1"/>
</dbReference>
<evidence type="ECO:0000313" key="5">
    <source>
        <dbReference type="EMBL" id="KAF0724028.1"/>
    </source>
</evidence>
<evidence type="ECO:0000256" key="3">
    <source>
        <dbReference type="PROSITE-ProRule" id="PRU00023"/>
    </source>
</evidence>
<feature type="repeat" description="ANK" evidence="3">
    <location>
        <begin position="70"/>
        <end position="95"/>
    </location>
</feature>
<evidence type="ECO:0000256" key="2">
    <source>
        <dbReference type="ARBA" id="ARBA00023043"/>
    </source>
</evidence>
<dbReference type="GO" id="GO:0004540">
    <property type="term" value="F:RNA nuclease activity"/>
    <property type="evidence" value="ECO:0007669"/>
    <property type="project" value="TreeGrafter"/>
</dbReference>
<accession>A0A6G0WBP5</accession>
<comment type="caution">
    <text evidence="5">The sequence shown here is derived from an EMBL/GenBank/DDBJ whole genome shotgun (WGS) entry which is preliminary data.</text>
</comment>
<keyword evidence="6" id="KW-1185">Reference proteome</keyword>
<dbReference type="AlphaFoldDB" id="A0A6G0WBP5"/>
<dbReference type="Gene3D" id="1.10.510.10">
    <property type="entry name" value="Transferase(Phosphotransferase) domain 1"/>
    <property type="match status" value="1"/>
</dbReference>
<dbReference type="Proteomes" id="UP000481153">
    <property type="component" value="Unassembled WGS sequence"/>
</dbReference>
<dbReference type="SMART" id="SM00248">
    <property type="entry name" value="ANK"/>
    <property type="match status" value="7"/>
</dbReference>
<feature type="region of interest" description="Disordered" evidence="4">
    <location>
        <begin position="953"/>
        <end position="975"/>
    </location>
</feature>
<dbReference type="PANTHER" id="PTHR24141:SF1">
    <property type="entry name" value="2-5A-DEPENDENT RIBONUCLEASE"/>
    <property type="match status" value="1"/>
</dbReference>
<keyword evidence="2 3" id="KW-0040">ANK repeat</keyword>
<feature type="compositionally biased region" description="Basic and acidic residues" evidence="4">
    <location>
        <begin position="963"/>
        <end position="975"/>
    </location>
</feature>
<evidence type="ECO:0000313" key="6">
    <source>
        <dbReference type="Proteomes" id="UP000481153"/>
    </source>
</evidence>
<dbReference type="InterPro" id="IPR011009">
    <property type="entry name" value="Kinase-like_dom_sf"/>
</dbReference>
<feature type="repeat" description="ANK" evidence="3">
    <location>
        <begin position="172"/>
        <end position="197"/>
    </location>
</feature>
<dbReference type="Gene3D" id="1.25.40.20">
    <property type="entry name" value="Ankyrin repeat-containing domain"/>
    <property type="match status" value="2"/>
</dbReference>
<evidence type="ECO:0000256" key="4">
    <source>
        <dbReference type="SAM" id="MobiDB-lite"/>
    </source>
</evidence>